<evidence type="ECO:0008006" key="3">
    <source>
        <dbReference type="Google" id="ProtNLM"/>
    </source>
</evidence>
<protein>
    <recommendedName>
        <fullName evidence="3">3-hydroxyacyl-CoA dehydrogenase</fullName>
    </recommendedName>
</protein>
<organism evidence="1 2">
    <name type="scientific">Nocardioides aquiterrae</name>
    <dbReference type="NCBI Taxonomy" id="203799"/>
    <lineage>
        <taxon>Bacteria</taxon>
        <taxon>Bacillati</taxon>
        <taxon>Actinomycetota</taxon>
        <taxon>Actinomycetes</taxon>
        <taxon>Propionibacteriales</taxon>
        <taxon>Nocardioidaceae</taxon>
        <taxon>Nocardioides</taxon>
    </lineage>
</organism>
<comment type="caution">
    <text evidence="1">The sequence shown here is derived from an EMBL/GenBank/DDBJ whole genome shotgun (WGS) entry which is preliminary data.</text>
</comment>
<gene>
    <name evidence="1" type="ORF">GCM10009606_09770</name>
</gene>
<dbReference type="InterPro" id="IPR045596">
    <property type="entry name" value="DUF6459"/>
</dbReference>
<reference evidence="1 2" key="1">
    <citation type="journal article" date="2019" name="Int. J. Syst. Evol. Microbiol.">
        <title>The Global Catalogue of Microorganisms (GCM) 10K type strain sequencing project: providing services to taxonomists for standard genome sequencing and annotation.</title>
        <authorList>
            <consortium name="The Broad Institute Genomics Platform"/>
            <consortium name="The Broad Institute Genome Sequencing Center for Infectious Disease"/>
            <person name="Wu L."/>
            <person name="Ma J."/>
        </authorList>
    </citation>
    <scope>NUCLEOTIDE SEQUENCE [LARGE SCALE GENOMIC DNA]</scope>
    <source>
        <strain evidence="1 2">JCM 11813</strain>
    </source>
</reference>
<dbReference type="EMBL" id="BAAAJE010000002">
    <property type="protein sequence ID" value="GAA1131702.1"/>
    <property type="molecule type" value="Genomic_DNA"/>
</dbReference>
<dbReference type="RefSeq" id="WP_343906170.1">
    <property type="nucleotide sequence ID" value="NZ_BAAAJE010000002.1"/>
</dbReference>
<keyword evidence="2" id="KW-1185">Reference proteome</keyword>
<sequence>MSENSADVVTLPGPAPVASVQGTLALDLQPRFDPPEQAAYGHHPVADVTPIEAPLRRGLEQWAGRYVQAAVEIVGGDRPVSQLLRWSSREVFEDLDRRAQLVARAGRHQAGQGRVQPVRPRVVGVHTCFLTRSRVEVSAHVRYGDRSRAVAARFVLTTDGKWRCTALEFA</sequence>
<name>A0ABN1UCB6_9ACTN</name>
<proteinExistence type="predicted"/>
<dbReference type="Pfam" id="PF20060">
    <property type="entry name" value="DUF6459"/>
    <property type="match status" value="1"/>
</dbReference>
<evidence type="ECO:0000313" key="2">
    <source>
        <dbReference type="Proteomes" id="UP001499979"/>
    </source>
</evidence>
<dbReference type="Proteomes" id="UP001499979">
    <property type="component" value="Unassembled WGS sequence"/>
</dbReference>
<evidence type="ECO:0000313" key="1">
    <source>
        <dbReference type="EMBL" id="GAA1131702.1"/>
    </source>
</evidence>
<accession>A0ABN1UCB6</accession>